<dbReference type="SUPFAM" id="SSF103473">
    <property type="entry name" value="MFS general substrate transporter"/>
    <property type="match status" value="1"/>
</dbReference>
<protein>
    <submittedName>
        <fullName evidence="3">Sugar efflux transporter</fullName>
    </submittedName>
</protein>
<keyword evidence="2" id="KW-0472">Membrane</keyword>
<dbReference type="PANTHER" id="PTHR42910:SF1">
    <property type="entry name" value="MAJOR FACILITATOR SUPERFAMILY (MFS) PROFILE DOMAIN-CONTAINING PROTEIN"/>
    <property type="match status" value="1"/>
</dbReference>
<feature type="transmembrane region" description="Helical" evidence="2">
    <location>
        <begin position="141"/>
        <end position="160"/>
    </location>
</feature>
<comment type="subcellular location">
    <subcellularLocation>
        <location evidence="1">Cell membrane</location>
        <topology evidence="1">Multi-pass membrane protein</topology>
    </subcellularLocation>
</comment>
<reference evidence="3 4" key="1">
    <citation type="submission" date="2018-03" db="EMBL/GenBank/DDBJ databases">
        <title>Genome sequence of Clostridium luticellarii DSM 29923.</title>
        <authorList>
            <person name="Poehlein A."/>
            <person name="Daniel R."/>
        </authorList>
    </citation>
    <scope>NUCLEOTIDE SEQUENCE [LARGE SCALE GENOMIC DNA]</scope>
    <source>
        <strain evidence="3 4">DSM 29923</strain>
    </source>
</reference>
<sequence length="170" mass="18791">MQWFIYIIILKFKYFLSYKQNLFEAAGMFGLVGIIGALAASVVRRIADKKSPRFTLSIAIVISALSYVCFLLFGYQMWGLIIGVVLLDLGIQSGQISNQARINALDAAARNRNNAVYMTFYFCGGALGSFLGTFFWGFWGWTGVCVVGIIFQIVAAAIHFSGIKHRSSDS</sequence>
<dbReference type="InterPro" id="IPR011701">
    <property type="entry name" value="MFS"/>
</dbReference>
<feature type="transmembrane region" description="Helical" evidence="2">
    <location>
        <begin position="22"/>
        <end position="42"/>
    </location>
</feature>
<dbReference type="PANTHER" id="PTHR42910">
    <property type="entry name" value="TRANSPORTER SCO4007-RELATED"/>
    <property type="match status" value="1"/>
</dbReference>
<evidence type="ECO:0000313" key="4">
    <source>
        <dbReference type="Proteomes" id="UP000237798"/>
    </source>
</evidence>
<gene>
    <name evidence="3" type="primary">sotB</name>
    <name evidence="3" type="ORF">CLLU_30850</name>
</gene>
<evidence type="ECO:0000256" key="1">
    <source>
        <dbReference type="ARBA" id="ARBA00004651"/>
    </source>
</evidence>
<dbReference type="GO" id="GO:0005886">
    <property type="term" value="C:plasma membrane"/>
    <property type="evidence" value="ECO:0007669"/>
    <property type="project" value="UniProtKB-SubCell"/>
</dbReference>
<dbReference type="AlphaFoldDB" id="A0A2T0BCI8"/>
<evidence type="ECO:0000313" key="3">
    <source>
        <dbReference type="EMBL" id="PRR81598.1"/>
    </source>
</evidence>
<feature type="transmembrane region" description="Helical" evidence="2">
    <location>
        <begin position="116"/>
        <end position="135"/>
    </location>
</feature>
<keyword evidence="4" id="KW-1185">Reference proteome</keyword>
<accession>A0A2T0BCI8</accession>
<comment type="caution">
    <text evidence="3">The sequence shown here is derived from an EMBL/GenBank/DDBJ whole genome shotgun (WGS) entry which is preliminary data.</text>
</comment>
<evidence type="ECO:0000256" key="2">
    <source>
        <dbReference type="SAM" id="Phobius"/>
    </source>
</evidence>
<dbReference type="InterPro" id="IPR036259">
    <property type="entry name" value="MFS_trans_sf"/>
</dbReference>
<dbReference type="EMBL" id="PVXP01000067">
    <property type="protein sequence ID" value="PRR81598.1"/>
    <property type="molecule type" value="Genomic_DNA"/>
</dbReference>
<dbReference type="GO" id="GO:0022857">
    <property type="term" value="F:transmembrane transporter activity"/>
    <property type="evidence" value="ECO:0007669"/>
    <property type="project" value="InterPro"/>
</dbReference>
<feature type="transmembrane region" description="Helical" evidence="2">
    <location>
        <begin position="54"/>
        <end position="73"/>
    </location>
</feature>
<organism evidence="3 4">
    <name type="scientific">Clostridium luticellarii</name>
    <dbReference type="NCBI Taxonomy" id="1691940"/>
    <lineage>
        <taxon>Bacteria</taxon>
        <taxon>Bacillati</taxon>
        <taxon>Bacillota</taxon>
        <taxon>Clostridia</taxon>
        <taxon>Eubacteriales</taxon>
        <taxon>Clostridiaceae</taxon>
        <taxon>Clostridium</taxon>
    </lineage>
</organism>
<name>A0A2T0BCI8_9CLOT</name>
<proteinExistence type="predicted"/>
<dbReference type="Gene3D" id="1.20.1250.20">
    <property type="entry name" value="MFS general substrate transporter like domains"/>
    <property type="match status" value="1"/>
</dbReference>
<keyword evidence="2" id="KW-1133">Transmembrane helix</keyword>
<dbReference type="Pfam" id="PF07690">
    <property type="entry name" value="MFS_1"/>
    <property type="match status" value="1"/>
</dbReference>
<dbReference type="Proteomes" id="UP000237798">
    <property type="component" value="Unassembled WGS sequence"/>
</dbReference>
<keyword evidence="2" id="KW-0812">Transmembrane</keyword>